<dbReference type="Gene3D" id="2.40.128.140">
    <property type="entry name" value="Outer membrane protein"/>
    <property type="match status" value="1"/>
</dbReference>
<dbReference type="OrthoDB" id="622552at2"/>
<sequence length="309" mass="36286">MEVRIGVLILLFPFCCFSQKADSLYAYQSFHLTWENDIFTARDRYYSQGIFLQYEHHNLNMKWLNPFFLRVPDIERTLKSGIEQKGYTPSTIQSDTFLKGDRPYAATITYGNQFFSRSLSKNYILNWGVFVGFIGKPAFGEYTQKTVHKWINSPKPKGWEYQLNTGFILDLNAGYTKLFFTRSRWLRIELGDLVTIRNLTIDMQVFGRLKWGYIGNRRQFYLYYTPELRVVGYDGTLQGALFVKPSMAAVSAKSIERLVGEQQVGIYLRYKPFYATAHFHYQSRLFKYALNHMWGGITVGYMLWDNLNK</sequence>
<name>A0A556MY75_9FLAO</name>
<gene>
    <name evidence="1" type="ORF">FO442_09745</name>
</gene>
<reference evidence="1 2" key="1">
    <citation type="submission" date="2019-07" db="EMBL/GenBank/DDBJ databases">
        <authorList>
            <person name="Huq M.A."/>
        </authorList>
    </citation>
    <scope>NUCLEOTIDE SEQUENCE [LARGE SCALE GENOMIC DNA]</scope>
    <source>
        <strain evidence="1 2">MAH-3</strain>
    </source>
</reference>
<organism evidence="1 2">
    <name type="scientific">Fluviicola chungangensis</name>
    <dbReference type="NCBI Taxonomy" id="2597671"/>
    <lineage>
        <taxon>Bacteria</taxon>
        <taxon>Pseudomonadati</taxon>
        <taxon>Bacteroidota</taxon>
        <taxon>Flavobacteriia</taxon>
        <taxon>Flavobacteriales</taxon>
        <taxon>Crocinitomicaceae</taxon>
        <taxon>Fluviicola</taxon>
    </lineage>
</organism>
<dbReference type="InterPro" id="IPR037107">
    <property type="entry name" value="Put_OMP_sf"/>
</dbReference>
<dbReference type="Pfam" id="PF09982">
    <property type="entry name" value="LpxR"/>
    <property type="match status" value="1"/>
</dbReference>
<dbReference type="RefSeq" id="WP_144332984.1">
    <property type="nucleotide sequence ID" value="NZ_VLPL01000004.1"/>
</dbReference>
<evidence type="ECO:0000313" key="1">
    <source>
        <dbReference type="EMBL" id="TSJ44871.1"/>
    </source>
</evidence>
<dbReference type="AlphaFoldDB" id="A0A556MY75"/>
<dbReference type="Proteomes" id="UP000316008">
    <property type="component" value="Unassembled WGS sequence"/>
</dbReference>
<comment type="caution">
    <text evidence="1">The sequence shown here is derived from an EMBL/GenBank/DDBJ whole genome shotgun (WGS) entry which is preliminary data.</text>
</comment>
<proteinExistence type="predicted"/>
<evidence type="ECO:0000313" key="2">
    <source>
        <dbReference type="Proteomes" id="UP000316008"/>
    </source>
</evidence>
<protein>
    <submittedName>
        <fullName evidence="1">Lipid A deacylase LpxR family protein</fullName>
    </submittedName>
</protein>
<dbReference type="InterPro" id="IPR018707">
    <property type="entry name" value="LpxR"/>
</dbReference>
<keyword evidence="2" id="KW-1185">Reference proteome</keyword>
<accession>A0A556MY75</accession>
<dbReference type="EMBL" id="VLPL01000004">
    <property type="protein sequence ID" value="TSJ44871.1"/>
    <property type="molecule type" value="Genomic_DNA"/>
</dbReference>